<sequence length="73" mass="8684">MCYFYFENLIKAYVILHSVYSKRCKLNYLILGENLCNTGLRFFSKDIKLLHILGYIYNIKKRTKIQLSIDDVA</sequence>
<protein>
    <submittedName>
        <fullName evidence="1">Uncharacterized protein</fullName>
    </submittedName>
</protein>
<organism evidence="1 2">
    <name type="scientific">Plasmodium vinckei lentum</name>
    <dbReference type="NCBI Taxonomy" id="138297"/>
    <lineage>
        <taxon>Eukaryota</taxon>
        <taxon>Sar</taxon>
        <taxon>Alveolata</taxon>
        <taxon>Apicomplexa</taxon>
        <taxon>Aconoidasida</taxon>
        <taxon>Haemosporida</taxon>
        <taxon>Plasmodiidae</taxon>
        <taxon>Plasmodium</taxon>
        <taxon>Plasmodium (Vinckeia)</taxon>
    </lineage>
</organism>
<proteinExistence type="predicted"/>
<evidence type="ECO:0000313" key="2">
    <source>
        <dbReference type="Proteomes" id="UP000515308"/>
    </source>
</evidence>
<name>A0A6V7T127_PLAVN</name>
<dbReference type="AlphaFoldDB" id="A0A6V7T127"/>
<accession>A0A6V7T127</accession>
<reference evidence="1 2" key="1">
    <citation type="submission" date="2020-08" db="EMBL/GenBank/DDBJ databases">
        <authorList>
            <person name="Ramaprasad A."/>
        </authorList>
    </citation>
    <scope>NUCLEOTIDE SEQUENCE [LARGE SCALE GENOMIC DNA]</scope>
</reference>
<gene>
    <name evidence="1" type="ORF">PVLDE_1402780</name>
</gene>
<dbReference type="EMBL" id="LR865376">
    <property type="protein sequence ID" value="CAD2104499.1"/>
    <property type="molecule type" value="Genomic_DNA"/>
</dbReference>
<dbReference type="Proteomes" id="UP000515308">
    <property type="component" value="Chromosome PVLDE_14"/>
</dbReference>
<evidence type="ECO:0000313" key="1">
    <source>
        <dbReference type="EMBL" id="CAD2104499.1"/>
    </source>
</evidence>
<dbReference type="VEuPathDB" id="PlasmoDB:PVLDE_1402780"/>